<name>A0ABN9HLT6_9NEOB</name>
<keyword evidence="3" id="KW-1185">Reference proteome</keyword>
<evidence type="ECO:0000259" key="1">
    <source>
        <dbReference type="Pfam" id="PF13843"/>
    </source>
</evidence>
<dbReference type="Pfam" id="PF13843">
    <property type="entry name" value="DDE_Tnp_1_7"/>
    <property type="match status" value="1"/>
</dbReference>
<dbReference type="Proteomes" id="UP001162483">
    <property type="component" value="Unassembled WGS sequence"/>
</dbReference>
<organism evidence="2 3">
    <name type="scientific">Staurois parvus</name>
    <dbReference type="NCBI Taxonomy" id="386267"/>
    <lineage>
        <taxon>Eukaryota</taxon>
        <taxon>Metazoa</taxon>
        <taxon>Chordata</taxon>
        <taxon>Craniata</taxon>
        <taxon>Vertebrata</taxon>
        <taxon>Euteleostomi</taxon>
        <taxon>Amphibia</taxon>
        <taxon>Batrachia</taxon>
        <taxon>Anura</taxon>
        <taxon>Neobatrachia</taxon>
        <taxon>Ranoidea</taxon>
        <taxon>Ranidae</taxon>
        <taxon>Staurois</taxon>
    </lineage>
</organism>
<proteinExistence type="predicted"/>
<evidence type="ECO:0000313" key="2">
    <source>
        <dbReference type="EMBL" id="CAI9621270.1"/>
    </source>
</evidence>
<dbReference type="InterPro" id="IPR029526">
    <property type="entry name" value="PGBD"/>
</dbReference>
<evidence type="ECO:0000313" key="3">
    <source>
        <dbReference type="Proteomes" id="UP001162483"/>
    </source>
</evidence>
<feature type="domain" description="PiggyBac transposable element-derived protein" evidence="1">
    <location>
        <begin position="1"/>
        <end position="47"/>
    </location>
</feature>
<sequence length="53" mass="6472">MGITKKNESRLYWSTDPIHHMPLFSSAMARYRYENIIRFIHFNDNTLYDSEFN</sequence>
<accession>A0ABN9HLT6</accession>
<reference evidence="2" key="1">
    <citation type="submission" date="2023-05" db="EMBL/GenBank/DDBJ databases">
        <authorList>
            <person name="Stuckert A."/>
        </authorList>
    </citation>
    <scope>NUCLEOTIDE SEQUENCE</scope>
</reference>
<comment type="caution">
    <text evidence="2">The sequence shown here is derived from an EMBL/GenBank/DDBJ whole genome shotgun (WGS) entry which is preliminary data.</text>
</comment>
<dbReference type="EMBL" id="CATNWA010021081">
    <property type="protein sequence ID" value="CAI9621270.1"/>
    <property type="molecule type" value="Genomic_DNA"/>
</dbReference>
<protein>
    <recommendedName>
        <fullName evidence="1">PiggyBac transposable element-derived protein domain-containing protein</fullName>
    </recommendedName>
</protein>
<gene>
    <name evidence="2" type="ORF">SPARVUS_LOCUS16125147</name>
</gene>